<gene>
    <name evidence="10" type="ORF">GLOTRDRAFT_82473</name>
</gene>
<dbReference type="HOGENOM" id="CLU_002865_6_3_1"/>
<feature type="binding site" evidence="5">
    <location>
        <position position="279"/>
    </location>
    <ligand>
        <name>FAD</name>
        <dbReference type="ChEBI" id="CHEBI:57692"/>
    </ligand>
</feature>
<feature type="binding site" evidence="5">
    <location>
        <position position="130"/>
    </location>
    <ligand>
        <name>FAD</name>
        <dbReference type="ChEBI" id="CHEBI:57692"/>
    </ligand>
</feature>
<feature type="domain" description="Glucose-methanol-choline oxidoreductase N-terminal" evidence="8">
    <location>
        <begin position="128"/>
        <end position="151"/>
    </location>
</feature>
<dbReference type="RefSeq" id="XP_007871258.1">
    <property type="nucleotide sequence ID" value="XM_007873067.1"/>
</dbReference>
<dbReference type="KEGG" id="gtr:GLOTRDRAFT_82473"/>
<dbReference type="SUPFAM" id="SSF54373">
    <property type="entry name" value="FAD-linked reductases, C-terminal domain"/>
    <property type="match status" value="1"/>
</dbReference>
<accession>S7PSB3</accession>
<dbReference type="Gene3D" id="3.30.560.10">
    <property type="entry name" value="Glucose Oxidase, domain 3"/>
    <property type="match status" value="1"/>
</dbReference>
<evidence type="ECO:0000259" key="8">
    <source>
        <dbReference type="PROSITE" id="PS00623"/>
    </source>
</evidence>
<dbReference type="PIRSF" id="PIRSF000137">
    <property type="entry name" value="Alcohol_oxidase"/>
    <property type="match status" value="1"/>
</dbReference>
<evidence type="ECO:0000256" key="6">
    <source>
        <dbReference type="RuleBase" id="RU003968"/>
    </source>
</evidence>
<evidence type="ECO:0000256" key="3">
    <source>
        <dbReference type="ARBA" id="ARBA00022630"/>
    </source>
</evidence>
<evidence type="ECO:0000256" key="5">
    <source>
        <dbReference type="PIRSR" id="PIRSR000137-2"/>
    </source>
</evidence>
<reference evidence="10 11" key="1">
    <citation type="journal article" date="2012" name="Science">
        <title>The Paleozoic origin of enzymatic lignin decomposition reconstructed from 31 fungal genomes.</title>
        <authorList>
            <person name="Floudas D."/>
            <person name="Binder M."/>
            <person name="Riley R."/>
            <person name="Barry K."/>
            <person name="Blanchette R.A."/>
            <person name="Henrissat B."/>
            <person name="Martinez A.T."/>
            <person name="Otillar R."/>
            <person name="Spatafora J.W."/>
            <person name="Yadav J.S."/>
            <person name="Aerts A."/>
            <person name="Benoit I."/>
            <person name="Boyd A."/>
            <person name="Carlson A."/>
            <person name="Copeland A."/>
            <person name="Coutinho P.M."/>
            <person name="de Vries R.P."/>
            <person name="Ferreira P."/>
            <person name="Findley K."/>
            <person name="Foster B."/>
            <person name="Gaskell J."/>
            <person name="Glotzer D."/>
            <person name="Gorecki P."/>
            <person name="Heitman J."/>
            <person name="Hesse C."/>
            <person name="Hori C."/>
            <person name="Igarashi K."/>
            <person name="Jurgens J.A."/>
            <person name="Kallen N."/>
            <person name="Kersten P."/>
            <person name="Kohler A."/>
            <person name="Kuees U."/>
            <person name="Kumar T.K.A."/>
            <person name="Kuo A."/>
            <person name="LaButti K."/>
            <person name="Larrondo L.F."/>
            <person name="Lindquist E."/>
            <person name="Ling A."/>
            <person name="Lombard V."/>
            <person name="Lucas S."/>
            <person name="Lundell T."/>
            <person name="Martin R."/>
            <person name="McLaughlin D.J."/>
            <person name="Morgenstern I."/>
            <person name="Morin E."/>
            <person name="Murat C."/>
            <person name="Nagy L.G."/>
            <person name="Nolan M."/>
            <person name="Ohm R.A."/>
            <person name="Patyshakuliyeva A."/>
            <person name="Rokas A."/>
            <person name="Ruiz-Duenas F.J."/>
            <person name="Sabat G."/>
            <person name="Salamov A."/>
            <person name="Samejima M."/>
            <person name="Schmutz J."/>
            <person name="Slot J.C."/>
            <person name="St John F."/>
            <person name="Stenlid J."/>
            <person name="Sun H."/>
            <person name="Sun S."/>
            <person name="Syed K."/>
            <person name="Tsang A."/>
            <person name="Wiebenga A."/>
            <person name="Young D."/>
            <person name="Pisabarro A."/>
            <person name="Eastwood D.C."/>
            <person name="Martin F."/>
            <person name="Cullen D."/>
            <person name="Grigoriev I.V."/>
            <person name="Hibbett D.S."/>
        </authorList>
    </citation>
    <scope>NUCLEOTIDE SEQUENCE [LARGE SCALE GENOMIC DNA]</scope>
    <source>
        <strain evidence="10 11">ATCC 11539</strain>
    </source>
</reference>
<dbReference type="eggNOG" id="KOG1238">
    <property type="taxonomic scope" value="Eukaryota"/>
</dbReference>
<protein>
    <submittedName>
        <fullName evidence="10">Alcohol oxidase</fullName>
    </submittedName>
</protein>
<dbReference type="Gene3D" id="3.50.50.60">
    <property type="entry name" value="FAD/NAD(P)-binding domain"/>
    <property type="match status" value="1"/>
</dbReference>
<feature type="signal peptide" evidence="7">
    <location>
        <begin position="1"/>
        <end position="20"/>
    </location>
</feature>
<evidence type="ECO:0000256" key="7">
    <source>
        <dbReference type="SAM" id="SignalP"/>
    </source>
</evidence>
<dbReference type="Proteomes" id="UP000030669">
    <property type="component" value="Unassembled WGS sequence"/>
</dbReference>
<keyword evidence="11" id="KW-1185">Reference proteome</keyword>
<organism evidence="10 11">
    <name type="scientific">Gloeophyllum trabeum (strain ATCC 11539 / FP-39264 / Madison 617)</name>
    <name type="common">Brown rot fungus</name>
    <dbReference type="NCBI Taxonomy" id="670483"/>
    <lineage>
        <taxon>Eukaryota</taxon>
        <taxon>Fungi</taxon>
        <taxon>Dikarya</taxon>
        <taxon>Basidiomycota</taxon>
        <taxon>Agaricomycotina</taxon>
        <taxon>Agaricomycetes</taxon>
        <taxon>Gloeophyllales</taxon>
        <taxon>Gloeophyllaceae</taxon>
        <taxon>Gloeophyllum</taxon>
    </lineage>
</organism>
<dbReference type="OMA" id="NTGHWEL"/>
<dbReference type="GO" id="GO:0050660">
    <property type="term" value="F:flavin adenine dinucleotide binding"/>
    <property type="evidence" value="ECO:0007669"/>
    <property type="project" value="InterPro"/>
</dbReference>
<evidence type="ECO:0000313" key="11">
    <source>
        <dbReference type="Proteomes" id="UP000030669"/>
    </source>
</evidence>
<keyword evidence="3 6" id="KW-0285">Flavoprotein</keyword>
<dbReference type="GeneID" id="19309176"/>
<dbReference type="AlphaFoldDB" id="S7PSB3"/>
<dbReference type="PANTHER" id="PTHR11552:SF147">
    <property type="entry name" value="CHOLINE DEHYDROGENASE, MITOCHONDRIAL"/>
    <property type="match status" value="1"/>
</dbReference>
<dbReference type="Pfam" id="PF05199">
    <property type="entry name" value="GMC_oxred_C"/>
    <property type="match status" value="1"/>
</dbReference>
<feature type="domain" description="Glucose-methanol-choline oxidoreductase N-terminal" evidence="9">
    <location>
        <begin position="319"/>
        <end position="333"/>
    </location>
</feature>
<comment type="similarity">
    <text evidence="2 6">Belongs to the GMC oxidoreductase family.</text>
</comment>
<dbReference type="GO" id="GO:0016614">
    <property type="term" value="F:oxidoreductase activity, acting on CH-OH group of donors"/>
    <property type="evidence" value="ECO:0007669"/>
    <property type="project" value="InterPro"/>
</dbReference>
<dbReference type="SUPFAM" id="SSF51905">
    <property type="entry name" value="FAD/NAD(P)-binding domain"/>
    <property type="match status" value="1"/>
</dbReference>
<dbReference type="EMBL" id="KB469319">
    <property type="protein sequence ID" value="EPQ50277.1"/>
    <property type="molecule type" value="Genomic_DNA"/>
</dbReference>
<dbReference type="PANTHER" id="PTHR11552">
    <property type="entry name" value="GLUCOSE-METHANOL-CHOLINE GMC OXIDOREDUCTASE"/>
    <property type="match status" value="1"/>
</dbReference>
<evidence type="ECO:0000256" key="2">
    <source>
        <dbReference type="ARBA" id="ARBA00010790"/>
    </source>
</evidence>
<sequence length="622" mass="67375">MRFALTTFILSSILVPYSTAVLHEHLSSLSSAAYDYIIVGGGTAGAVLANRLTEDARLSVLLIEAGPSHQNTLELEIPYDARIASPGTIWDWNYTTTPQVHSRLVWSTNSYRSSQLNVKGRRIAYPRGRVLGGSSSINYMFYTRGSADDFDRLARTVQDDRWSWKSLLPYFIKTVLTASSQDGRGTGPKHNPRVHGTDGPLAVGSPGYSQPIDEKVLQVTKELPDEFPFILDHNAGAPVGVSWVQNTIRNGSRESSATAYLADRYLQRSNLHVLVNTEVRRVLRSIHNGPIDTVELAVAGTKDISGHVLASREVILAAGSIGTPHILLNSGIGDARELAALGIAPVLDIPSVGKNMSDHPWVPTTAWHVASDDTVDVINYNASAAAEALQQWKTSKTGRFVNGVSNQVAWNRLNTSDPEVKAMLGTYGDPAAGPNSPHFEFIIYNFGLQVQNRSSNYFTLAPILLTPSSRGTVTLDPANPLGPPVIDTAYYTSPLDLFIQRQGIRSILRFASAKAWQGYLLGAADDFAKVASTFGEDLQALDDYILDHTETLCHPVGTAMMSPYGASWGVVDPHLRVKGIKGLRIVDASVFPYVLAAATQAAVFGLAERAADIIKDASVRGL</sequence>
<dbReference type="InterPro" id="IPR036188">
    <property type="entry name" value="FAD/NAD-bd_sf"/>
</dbReference>
<evidence type="ECO:0000256" key="4">
    <source>
        <dbReference type="ARBA" id="ARBA00022827"/>
    </source>
</evidence>
<evidence type="ECO:0000259" key="9">
    <source>
        <dbReference type="PROSITE" id="PS00624"/>
    </source>
</evidence>
<proteinExistence type="inferred from homology"/>
<dbReference type="InterPro" id="IPR012132">
    <property type="entry name" value="GMC_OxRdtase"/>
</dbReference>
<dbReference type="PROSITE" id="PS00624">
    <property type="entry name" value="GMC_OXRED_2"/>
    <property type="match status" value="1"/>
</dbReference>
<evidence type="ECO:0000256" key="1">
    <source>
        <dbReference type="ARBA" id="ARBA00001974"/>
    </source>
</evidence>
<comment type="cofactor">
    <cofactor evidence="1 5">
        <name>FAD</name>
        <dbReference type="ChEBI" id="CHEBI:57692"/>
    </cofactor>
</comment>
<dbReference type="PROSITE" id="PS00623">
    <property type="entry name" value="GMC_OXRED_1"/>
    <property type="match status" value="1"/>
</dbReference>
<name>S7PSB3_GLOTA</name>
<dbReference type="OrthoDB" id="269227at2759"/>
<feature type="chain" id="PRO_5004543675" evidence="7">
    <location>
        <begin position="21"/>
        <end position="622"/>
    </location>
</feature>
<keyword evidence="4 5" id="KW-0274">FAD</keyword>
<dbReference type="InterPro" id="IPR000172">
    <property type="entry name" value="GMC_OxRdtase_N"/>
</dbReference>
<dbReference type="InterPro" id="IPR007867">
    <property type="entry name" value="GMC_OxRtase_C"/>
</dbReference>
<dbReference type="Pfam" id="PF00732">
    <property type="entry name" value="GMC_oxred_N"/>
    <property type="match status" value="1"/>
</dbReference>
<keyword evidence="7" id="KW-0732">Signal</keyword>
<evidence type="ECO:0000313" key="10">
    <source>
        <dbReference type="EMBL" id="EPQ50277.1"/>
    </source>
</evidence>